<reference evidence="10 11" key="1">
    <citation type="journal article" date="2003" name="Mol. Microbiol.">
        <title>Genome-based analysis of virulence genes in a non-biofilm-forming Staphylococcus epidermidis strain (ATCC 12228).</title>
        <authorList>
            <person name="Zhang Y.Q."/>
            <person name="Ren S.X."/>
            <person name="Li H.L."/>
            <person name="Wang Y.X."/>
            <person name="Fu G."/>
            <person name="Yang J."/>
            <person name="Qin Z.Q."/>
            <person name="Miao Y.G."/>
            <person name="Wang W.Y."/>
            <person name="Chen R.S."/>
            <person name="Shen Y."/>
            <person name="Chen Z."/>
            <person name="Yuan Z.H."/>
            <person name="Zhao G.P."/>
            <person name="Qu D."/>
            <person name="Danchin A."/>
            <person name="Wen Y.M."/>
        </authorList>
    </citation>
    <scope>NUCLEOTIDE SEQUENCE [LARGE SCALE GENOMIC DNA]</scope>
    <source>
        <strain evidence="11">ATCC 12228 / FDA PCI 1200</strain>
    </source>
</reference>
<dbReference type="GO" id="GO:0006465">
    <property type="term" value="P:signal peptide processing"/>
    <property type="evidence" value="ECO:0007669"/>
    <property type="project" value="TreeGrafter"/>
</dbReference>
<dbReference type="HOGENOM" id="CLU_057101_1_0_9"/>
<evidence type="ECO:0000256" key="3">
    <source>
        <dbReference type="ARBA" id="ARBA00022475"/>
    </source>
</evidence>
<comment type="subcellular location">
    <subcellularLocation>
        <location evidence="1">Cell membrane</location>
        <topology evidence="1">Multi-pass membrane protein</topology>
    </subcellularLocation>
</comment>
<dbReference type="GO" id="GO:0005886">
    <property type="term" value="C:plasma membrane"/>
    <property type="evidence" value="ECO:0007669"/>
    <property type="project" value="UniProtKB-SubCell"/>
</dbReference>
<feature type="domain" description="Prepilin type IV endopeptidase peptidase" evidence="8">
    <location>
        <begin position="98"/>
        <end position="194"/>
    </location>
</feature>
<dbReference type="AlphaFoldDB" id="A0A0H2VI70"/>
<evidence type="ECO:0000259" key="9">
    <source>
        <dbReference type="Pfam" id="PF06750"/>
    </source>
</evidence>
<feature type="domain" description="Prepilin peptidase A24 N-terminal" evidence="9">
    <location>
        <begin position="8"/>
        <end position="84"/>
    </location>
</feature>
<dbReference type="eggNOG" id="COG1989">
    <property type="taxonomic scope" value="Bacteria"/>
</dbReference>
<keyword evidence="5 7" id="KW-1133">Transmembrane helix</keyword>
<evidence type="ECO:0000256" key="7">
    <source>
        <dbReference type="SAM" id="Phobius"/>
    </source>
</evidence>
<dbReference type="InterPro" id="IPR000045">
    <property type="entry name" value="Prepilin_IV_endopep_pep"/>
</dbReference>
<proteinExistence type="inferred from homology"/>
<evidence type="ECO:0000256" key="6">
    <source>
        <dbReference type="ARBA" id="ARBA00023136"/>
    </source>
</evidence>
<name>A0A0H2VI70_STAES</name>
<keyword evidence="6 7" id="KW-0472">Membrane</keyword>
<evidence type="ECO:0000256" key="5">
    <source>
        <dbReference type="ARBA" id="ARBA00022989"/>
    </source>
</evidence>
<feature type="transmembrane region" description="Helical" evidence="7">
    <location>
        <begin position="163"/>
        <end position="196"/>
    </location>
</feature>
<feature type="transmembrane region" description="Helical" evidence="7">
    <location>
        <begin position="70"/>
        <end position="86"/>
    </location>
</feature>
<protein>
    <submittedName>
        <fullName evidence="10">Type IV prepilin peptidase</fullName>
    </submittedName>
</protein>
<sequence>MLLLAYTCSIIFSFLYQFCNQNILKLQYLYSRSHCDFCHTIIKPLDLLPIISFLKLRGQSRCCNQPLQRLYLIGELVSFGAIFLYYPTHFNIHFTLFLITFLFLLTMCLYDIHSMHIDMRLLFVYTVVSVFTTQTYFGNFIMIFLISHVIYLFASKFIGYGDILLFNILGLIFPLNFFFFIVVFTFIIGGIFAIILKIFSFKDIKYLPLIPFIFLSFVVTSSVYHQLLFLLGGEFY</sequence>
<dbReference type="InterPro" id="IPR050882">
    <property type="entry name" value="Prepilin_peptidase/N-MTase"/>
</dbReference>
<dbReference type="InterPro" id="IPR010627">
    <property type="entry name" value="Prepilin_pept_A24_N"/>
</dbReference>
<feature type="transmembrane region" description="Helical" evidence="7">
    <location>
        <begin position="92"/>
        <end position="110"/>
    </location>
</feature>
<dbReference type="PATRIC" id="fig|176280.10.peg.1306"/>
<keyword evidence="4 7" id="KW-0812">Transmembrane</keyword>
<organism evidence="10 11">
    <name type="scientific">Staphylococcus epidermidis (strain ATCC 12228 / FDA PCI 1200)</name>
    <dbReference type="NCBI Taxonomy" id="176280"/>
    <lineage>
        <taxon>Bacteria</taxon>
        <taxon>Bacillati</taxon>
        <taxon>Bacillota</taxon>
        <taxon>Bacilli</taxon>
        <taxon>Bacillales</taxon>
        <taxon>Staphylococcaceae</taxon>
        <taxon>Staphylococcus</taxon>
    </lineage>
</organism>
<dbReference type="EMBL" id="AE015929">
    <property type="protein sequence ID" value="AAO04936.1"/>
    <property type="molecule type" value="Genomic_DNA"/>
</dbReference>
<dbReference type="Pfam" id="PF06750">
    <property type="entry name" value="A24_N_bact"/>
    <property type="match status" value="1"/>
</dbReference>
<keyword evidence="3" id="KW-1003">Cell membrane</keyword>
<dbReference type="GO" id="GO:0004190">
    <property type="term" value="F:aspartic-type endopeptidase activity"/>
    <property type="evidence" value="ECO:0007669"/>
    <property type="project" value="InterPro"/>
</dbReference>
<evidence type="ECO:0000313" key="10">
    <source>
        <dbReference type="EMBL" id="AAO04936.1"/>
    </source>
</evidence>
<evidence type="ECO:0000256" key="1">
    <source>
        <dbReference type="ARBA" id="ARBA00004651"/>
    </source>
</evidence>
<dbReference type="RefSeq" id="WP_002440170.1">
    <property type="nucleotide sequence ID" value="NC_004461.1"/>
</dbReference>
<feature type="transmembrane region" description="Helical" evidence="7">
    <location>
        <begin position="122"/>
        <end position="151"/>
    </location>
</feature>
<dbReference type="KEGG" id="sep:SE_1337"/>
<dbReference type="PANTHER" id="PTHR30487">
    <property type="entry name" value="TYPE 4 PREPILIN-LIKE PROTEINS LEADER PEPTIDE-PROCESSING ENZYME"/>
    <property type="match status" value="1"/>
</dbReference>
<accession>A0A0H2VI70</accession>
<dbReference type="PANTHER" id="PTHR30487:SF0">
    <property type="entry name" value="PREPILIN LEADER PEPTIDASE_N-METHYLTRANSFERASE-RELATED"/>
    <property type="match status" value="1"/>
</dbReference>
<gene>
    <name evidence="10" type="ordered locus">SE_1337</name>
</gene>
<evidence type="ECO:0000256" key="2">
    <source>
        <dbReference type="ARBA" id="ARBA00005801"/>
    </source>
</evidence>
<dbReference type="OrthoDB" id="9789291at2"/>
<comment type="similarity">
    <text evidence="2">Belongs to the peptidase A24 family.</text>
</comment>
<dbReference type="Proteomes" id="UP000001411">
    <property type="component" value="Chromosome"/>
</dbReference>
<evidence type="ECO:0000259" key="8">
    <source>
        <dbReference type="Pfam" id="PF01478"/>
    </source>
</evidence>
<dbReference type="Pfam" id="PF01478">
    <property type="entry name" value="Peptidase_A24"/>
    <property type="match status" value="1"/>
</dbReference>
<evidence type="ECO:0000313" key="11">
    <source>
        <dbReference type="Proteomes" id="UP000001411"/>
    </source>
</evidence>
<evidence type="ECO:0000256" key="4">
    <source>
        <dbReference type="ARBA" id="ARBA00022692"/>
    </source>
</evidence>
<feature type="transmembrane region" description="Helical" evidence="7">
    <location>
        <begin position="208"/>
        <end position="231"/>
    </location>
</feature>